<accession>A0A9J5Y1S3</accession>
<name>A0A9J5Y1S3_SOLCO</name>
<dbReference type="Proteomes" id="UP000824120">
    <property type="component" value="Chromosome 7"/>
</dbReference>
<sequence length="65" mass="7989">MEEVRRKWFRHVKRRRPDALDMAQLQLIENMTLDQRVWRSRIRIEKTPPMMLPLTSSEARKTQNI</sequence>
<dbReference type="AlphaFoldDB" id="A0A9J5Y1S3"/>
<comment type="caution">
    <text evidence="1">The sequence shown here is derived from an EMBL/GenBank/DDBJ whole genome shotgun (WGS) entry which is preliminary data.</text>
</comment>
<dbReference type="EMBL" id="JACXVP010000007">
    <property type="protein sequence ID" value="KAG5593906.1"/>
    <property type="molecule type" value="Genomic_DNA"/>
</dbReference>
<evidence type="ECO:0000313" key="2">
    <source>
        <dbReference type="Proteomes" id="UP000824120"/>
    </source>
</evidence>
<evidence type="ECO:0000313" key="1">
    <source>
        <dbReference type="EMBL" id="KAG5593906.1"/>
    </source>
</evidence>
<gene>
    <name evidence="1" type="ORF">H5410_035138</name>
</gene>
<organism evidence="1 2">
    <name type="scientific">Solanum commersonii</name>
    <name type="common">Commerson's wild potato</name>
    <name type="synonym">Commerson's nightshade</name>
    <dbReference type="NCBI Taxonomy" id="4109"/>
    <lineage>
        <taxon>Eukaryota</taxon>
        <taxon>Viridiplantae</taxon>
        <taxon>Streptophyta</taxon>
        <taxon>Embryophyta</taxon>
        <taxon>Tracheophyta</taxon>
        <taxon>Spermatophyta</taxon>
        <taxon>Magnoliopsida</taxon>
        <taxon>eudicotyledons</taxon>
        <taxon>Gunneridae</taxon>
        <taxon>Pentapetalae</taxon>
        <taxon>asterids</taxon>
        <taxon>lamiids</taxon>
        <taxon>Solanales</taxon>
        <taxon>Solanaceae</taxon>
        <taxon>Solanoideae</taxon>
        <taxon>Solaneae</taxon>
        <taxon>Solanum</taxon>
    </lineage>
</organism>
<keyword evidence="2" id="KW-1185">Reference proteome</keyword>
<reference evidence="1 2" key="1">
    <citation type="submission" date="2020-09" db="EMBL/GenBank/DDBJ databases">
        <title>De no assembly of potato wild relative species, Solanum commersonii.</title>
        <authorList>
            <person name="Cho K."/>
        </authorList>
    </citation>
    <scope>NUCLEOTIDE SEQUENCE [LARGE SCALE GENOMIC DNA]</scope>
    <source>
        <strain evidence="1">LZ3.2</strain>
        <tissue evidence="1">Leaf</tissue>
    </source>
</reference>
<protein>
    <submittedName>
        <fullName evidence="1">Uncharacterized protein</fullName>
    </submittedName>
</protein>
<proteinExistence type="predicted"/>